<dbReference type="OrthoDB" id="542013at2759"/>
<dbReference type="PRINTS" id="PR00080">
    <property type="entry name" value="SDRFAMILY"/>
</dbReference>
<keyword evidence="4" id="KW-1185">Reference proteome</keyword>
<dbReference type="GO" id="GO:0016491">
    <property type="term" value="F:oxidoreductase activity"/>
    <property type="evidence" value="ECO:0007669"/>
    <property type="project" value="UniProtKB-KW"/>
</dbReference>
<dbReference type="InterPro" id="IPR036291">
    <property type="entry name" value="NAD(P)-bd_dom_sf"/>
</dbReference>
<dbReference type="AlphaFoldDB" id="A0A9N9XQ55"/>
<evidence type="ECO:0000256" key="1">
    <source>
        <dbReference type="ARBA" id="ARBA00023002"/>
    </source>
</evidence>
<organism evidence="3 4">
    <name type="scientific">Phyllotreta striolata</name>
    <name type="common">Striped flea beetle</name>
    <name type="synonym">Crioceris striolata</name>
    <dbReference type="NCBI Taxonomy" id="444603"/>
    <lineage>
        <taxon>Eukaryota</taxon>
        <taxon>Metazoa</taxon>
        <taxon>Ecdysozoa</taxon>
        <taxon>Arthropoda</taxon>
        <taxon>Hexapoda</taxon>
        <taxon>Insecta</taxon>
        <taxon>Pterygota</taxon>
        <taxon>Neoptera</taxon>
        <taxon>Endopterygota</taxon>
        <taxon>Coleoptera</taxon>
        <taxon>Polyphaga</taxon>
        <taxon>Cucujiformia</taxon>
        <taxon>Chrysomeloidea</taxon>
        <taxon>Chrysomelidae</taxon>
        <taxon>Galerucinae</taxon>
        <taxon>Alticini</taxon>
        <taxon>Phyllotreta</taxon>
    </lineage>
</organism>
<keyword evidence="1" id="KW-0560">Oxidoreductase</keyword>
<name>A0A9N9XQ55_PHYSR</name>
<dbReference type="PANTHER" id="PTHR43157">
    <property type="entry name" value="PHOSPHATIDYLINOSITOL-GLYCAN BIOSYNTHESIS CLASS F PROTEIN-RELATED"/>
    <property type="match status" value="1"/>
</dbReference>
<reference evidence="3" key="1">
    <citation type="submission" date="2022-01" db="EMBL/GenBank/DDBJ databases">
        <authorList>
            <person name="King R."/>
        </authorList>
    </citation>
    <scope>NUCLEOTIDE SEQUENCE</scope>
</reference>
<dbReference type="SUPFAM" id="SSF51735">
    <property type="entry name" value="NAD(P)-binding Rossmann-fold domains"/>
    <property type="match status" value="1"/>
</dbReference>
<evidence type="ECO:0000313" key="4">
    <source>
        <dbReference type="Proteomes" id="UP001153712"/>
    </source>
</evidence>
<dbReference type="EMBL" id="OU900099">
    <property type="protein sequence ID" value="CAG9863049.1"/>
    <property type="molecule type" value="Genomic_DNA"/>
</dbReference>
<comment type="similarity">
    <text evidence="2">Belongs to the short-chain dehydrogenases/reductases (SDR) family.</text>
</comment>
<proteinExistence type="inferred from homology"/>
<dbReference type="PANTHER" id="PTHR43157:SF31">
    <property type="entry name" value="PHOSPHATIDYLINOSITOL-GLYCAN BIOSYNTHESIS CLASS F PROTEIN"/>
    <property type="match status" value="1"/>
</dbReference>
<evidence type="ECO:0000313" key="3">
    <source>
        <dbReference type="EMBL" id="CAG9863049.1"/>
    </source>
</evidence>
<dbReference type="Pfam" id="PF00106">
    <property type="entry name" value="adh_short"/>
    <property type="match status" value="1"/>
</dbReference>
<dbReference type="PRINTS" id="PR00081">
    <property type="entry name" value="GDHRDH"/>
</dbReference>
<sequence length="326" mass="36088">MWKYVAGSVVAGSVAYGLVKYFAGGVCRCTARLDGQVVIITGANSGIGKALALELAQRGATLILACRSVDKGLETKKYIQSRLNNKFIKIFVKELDLAKLSSILKFAQTLKSEFTEIYALVNNAGVFHHPQGLTEDGFEITLQTNYLGPFVLTHHLLDLLKKSVHARIVNVSSEAHRIVNTYDLNAVTKCQTEFRDHFTAYGVSKLALNLFTKELSKKLLNTNVIVNAANPGNVETPIFRNFFPLSNPFLFALQWPIRLVVIKSPKQGAQTPLHLLLTSSRTTGQYFSDCKLAVPSPICSNDKIAHEYYNLTLEVLADKFNTESEC</sequence>
<accession>A0A9N9XQ55</accession>
<protein>
    <submittedName>
        <fullName evidence="3">Uncharacterized protein</fullName>
    </submittedName>
</protein>
<dbReference type="CDD" id="cd05327">
    <property type="entry name" value="retinol-DH_like_SDR_c_like"/>
    <property type="match status" value="1"/>
</dbReference>
<dbReference type="Gene3D" id="3.40.50.720">
    <property type="entry name" value="NAD(P)-binding Rossmann-like Domain"/>
    <property type="match status" value="1"/>
</dbReference>
<dbReference type="InterPro" id="IPR002347">
    <property type="entry name" value="SDR_fam"/>
</dbReference>
<dbReference type="Proteomes" id="UP001153712">
    <property type="component" value="Chromosome 6"/>
</dbReference>
<evidence type="ECO:0000256" key="2">
    <source>
        <dbReference type="RuleBase" id="RU000363"/>
    </source>
</evidence>
<gene>
    <name evidence="3" type="ORF">PHYEVI_LOCUS9350</name>
</gene>